<name>A0A930LAM1_9MICC</name>
<reference evidence="3" key="1">
    <citation type="submission" date="2020-04" db="EMBL/GenBank/DDBJ databases">
        <title>Deep metagenomics examines the oral microbiome during advanced dental caries in children, revealing novel taxa and co-occurrences with host molecules.</title>
        <authorList>
            <person name="Baker J.L."/>
            <person name="Morton J.T."/>
            <person name="Dinis M."/>
            <person name="Alvarez R."/>
            <person name="Tran N.C."/>
            <person name="Knight R."/>
            <person name="Edlund A."/>
        </authorList>
    </citation>
    <scope>NUCLEOTIDE SEQUENCE</scope>
    <source>
        <strain evidence="3">JCVI_44_bin.2</strain>
    </source>
</reference>
<keyword evidence="1" id="KW-0175">Coiled coil</keyword>
<dbReference type="RefSeq" id="WP_070676434.1">
    <property type="nucleotide sequence ID" value="NZ_JABZXR010000020.1"/>
</dbReference>
<feature type="compositionally biased region" description="Polar residues" evidence="2">
    <location>
        <begin position="1"/>
        <end position="18"/>
    </location>
</feature>
<dbReference type="EMBL" id="JABZXR010000020">
    <property type="protein sequence ID" value="MBF1663970.1"/>
    <property type="molecule type" value="Genomic_DNA"/>
</dbReference>
<protein>
    <recommendedName>
        <fullName evidence="5">Scaffolding protein</fullName>
    </recommendedName>
</protein>
<dbReference type="AlphaFoldDB" id="A0A930LAM1"/>
<sequence>MSENTTVETAEASEQPQVTPADVAAAQHEHMEEPAFRTITSQRQLDAIIAERLKRERAKFADYADLREKAATVDELTTRAEQAEGRLAELEHAEKVRGWREAAATEYGVPASALRGETQKELTEHAALLSELLHGGATGGAAGNRTVIKTEGEGAGLALNGDPLLDKLKGVLGI</sequence>
<accession>A0A930LAM1</accession>
<organism evidence="3 4">
    <name type="scientific">Rothia mucilaginosa</name>
    <dbReference type="NCBI Taxonomy" id="43675"/>
    <lineage>
        <taxon>Bacteria</taxon>
        <taxon>Bacillati</taxon>
        <taxon>Actinomycetota</taxon>
        <taxon>Actinomycetes</taxon>
        <taxon>Micrococcales</taxon>
        <taxon>Micrococcaceae</taxon>
        <taxon>Rothia</taxon>
    </lineage>
</organism>
<evidence type="ECO:0000313" key="4">
    <source>
        <dbReference type="Proteomes" id="UP000756427"/>
    </source>
</evidence>
<comment type="caution">
    <text evidence="3">The sequence shown here is derived from an EMBL/GenBank/DDBJ whole genome shotgun (WGS) entry which is preliminary data.</text>
</comment>
<evidence type="ECO:0000313" key="3">
    <source>
        <dbReference type="EMBL" id="MBF1663970.1"/>
    </source>
</evidence>
<feature type="region of interest" description="Disordered" evidence="2">
    <location>
        <begin position="1"/>
        <end position="23"/>
    </location>
</feature>
<evidence type="ECO:0008006" key="5">
    <source>
        <dbReference type="Google" id="ProtNLM"/>
    </source>
</evidence>
<gene>
    <name evidence="3" type="ORF">HXO64_05375</name>
</gene>
<feature type="coiled-coil region" evidence="1">
    <location>
        <begin position="66"/>
        <end position="93"/>
    </location>
</feature>
<evidence type="ECO:0000256" key="2">
    <source>
        <dbReference type="SAM" id="MobiDB-lite"/>
    </source>
</evidence>
<evidence type="ECO:0000256" key="1">
    <source>
        <dbReference type="SAM" id="Coils"/>
    </source>
</evidence>
<proteinExistence type="predicted"/>
<dbReference type="Proteomes" id="UP000756427">
    <property type="component" value="Unassembled WGS sequence"/>
</dbReference>